<dbReference type="GO" id="GO:0005737">
    <property type="term" value="C:cytoplasm"/>
    <property type="evidence" value="ECO:0007669"/>
    <property type="project" value="UniProtKB-SubCell"/>
</dbReference>
<keyword evidence="8" id="KW-0698">rRNA processing</keyword>
<evidence type="ECO:0000256" key="5">
    <source>
        <dbReference type="ARBA" id="ARBA00022475"/>
    </source>
</evidence>
<dbReference type="GO" id="GO:0016787">
    <property type="term" value="F:hydrolase activity"/>
    <property type="evidence" value="ECO:0007669"/>
    <property type="project" value="UniProtKB-KW"/>
</dbReference>
<dbReference type="PANTHER" id="PTHR30001:SF1">
    <property type="entry name" value="RIBONUCLEASE E_G-LIKE PROTEIN, CHLOROPLASTIC"/>
    <property type="match status" value="1"/>
</dbReference>
<protein>
    <recommendedName>
        <fullName evidence="4">Ribonuclease G</fullName>
    </recommendedName>
</protein>
<feature type="compositionally biased region" description="Polar residues" evidence="18">
    <location>
        <begin position="580"/>
        <end position="598"/>
    </location>
</feature>
<evidence type="ECO:0000256" key="16">
    <source>
        <dbReference type="ARBA" id="ARBA00022884"/>
    </source>
</evidence>
<keyword evidence="9" id="KW-0819">tRNA processing</keyword>
<evidence type="ECO:0000313" key="20">
    <source>
        <dbReference type="EMBL" id="MBI2875727.1"/>
    </source>
</evidence>
<organism evidence="20 21">
    <name type="scientific">Tectimicrobiota bacterium</name>
    <dbReference type="NCBI Taxonomy" id="2528274"/>
    <lineage>
        <taxon>Bacteria</taxon>
        <taxon>Pseudomonadati</taxon>
        <taxon>Nitrospinota/Tectimicrobiota group</taxon>
        <taxon>Candidatus Tectimicrobiota</taxon>
    </lineage>
</organism>
<comment type="subcellular location">
    <subcellularLocation>
        <location evidence="2">Cytoplasm</location>
    </subcellularLocation>
</comment>
<keyword evidence="16" id="KW-0694">RNA-binding</keyword>
<dbReference type="GO" id="GO:0004540">
    <property type="term" value="F:RNA nuclease activity"/>
    <property type="evidence" value="ECO:0007669"/>
    <property type="project" value="InterPro"/>
</dbReference>
<keyword evidence="15" id="KW-0460">Magnesium</keyword>
<feature type="compositionally biased region" description="Basic and acidic residues" evidence="18">
    <location>
        <begin position="622"/>
        <end position="639"/>
    </location>
</feature>
<evidence type="ECO:0000256" key="1">
    <source>
        <dbReference type="ARBA" id="ARBA00001946"/>
    </source>
</evidence>
<evidence type="ECO:0000256" key="15">
    <source>
        <dbReference type="ARBA" id="ARBA00022842"/>
    </source>
</evidence>
<keyword evidence="11" id="KW-0479">Metal-binding</keyword>
<dbReference type="InterPro" id="IPR019307">
    <property type="entry name" value="RNA-bd_AU-1/RNase_E/G"/>
</dbReference>
<evidence type="ECO:0000259" key="19">
    <source>
        <dbReference type="PROSITE" id="PS50126"/>
    </source>
</evidence>
<evidence type="ECO:0000256" key="7">
    <source>
        <dbReference type="ARBA" id="ARBA00022519"/>
    </source>
</evidence>
<dbReference type="GO" id="GO:0019843">
    <property type="term" value="F:rRNA binding"/>
    <property type="evidence" value="ECO:0007669"/>
    <property type="project" value="UniProtKB-KW"/>
</dbReference>
<dbReference type="EMBL" id="JACPRF010000073">
    <property type="protein sequence ID" value="MBI2875727.1"/>
    <property type="molecule type" value="Genomic_DNA"/>
</dbReference>
<comment type="cofactor">
    <cofactor evidence="1">
        <name>Mg(2+)</name>
        <dbReference type="ChEBI" id="CHEBI:18420"/>
    </cofactor>
</comment>
<dbReference type="Pfam" id="PF20833">
    <property type="entry name" value="RNase_E_G_Thio"/>
    <property type="match status" value="1"/>
</dbReference>
<sequence>GVVVNVEPSLQAAFVDYGENKAGFLPLAEVHPECYANGATGRRISIREALKRGQNLLVQIVKDEIGGKGAALTTYASLPGRYLVLMPGSDNTGISRKIEDEVQRQRLRKLMEQLSPPPNMGFIVRTAGYNRTKNELSRDLSYLQKLWESIQELSQKLPAPSLVYQEQDLVIRSIRDYFTADIQEVLIDNKEVHKRAKEFFRKIMPRYQKLLKLHQERRPLFFKYQLEEQIELIYEPKVPLKSGGSIVIQPTEAMVSIDVNSGRSTQERGMEETAYRTNLEAAEEIARQLRLRDLGGLIVIDFIDMKDRKHILEVEKCLKNAAKRDKARIQMSRISRFALLEMSRQRIKTALATGSYEPCPACEGRGAIKTVEIAALSSLRKIHGKVAKGDLASVRAAVSPEVAAYLLNHKRLEISRMEREEGLTIYIQGQPGMLVHQMNLECVKRSTIAPLEPQPEVSREEIEKVPALEAPLPSEEPAALEEAAASIREPARLPVYGEGYLQEDEAPEESLSPEEAAVAPLFPDLASADHPESRLLDHPESPEAADARQAALALVGERVTGPSEAGSEAPAGEGLAPSGEETSTPQEDASEAQAQTGSEAPRPKSSNRRRYRRSRRRPRSSKPKEETNVTKEEVNVEGE</sequence>
<feature type="region of interest" description="Disordered" evidence="18">
    <location>
        <begin position="528"/>
        <end position="639"/>
    </location>
</feature>
<evidence type="ECO:0000256" key="13">
    <source>
        <dbReference type="ARBA" id="ARBA00022759"/>
    </source>
</evidence>
<dbReference type="Gene3D" id="2.40.50.140">
    <property type="entry name" value="Nucleic acid-binding proteins"/>
    <property type="match status" value="1"/>
</dbReference>
<evidence type="ECO:0000256" key="8">
    <source>
        <dbReference type="ARBA" id="ARBA00022552"/>
    </source>
</evidence>
<dbReference type="GO" id="GO:0008033">
    <property type="term" value="P:tRNA processing"/>
    <property type="evidence" value="ECO:0007669"/>
    <property type="project" value="UniProtKB-KW"/>
</dbReference>
<feature type="compositionally biased region" description="Basic residues" evidence="18">
    <location>
        <begin position="605"/>
        <end position="621"/>
    </location>
</feature>
<dbReference type="CDD" id="cd04453">
    <property type="entry name" value="S1_RNase_E"/>
    <property type="match status" value="1"/>
</dbReference>
<dbReference type="GO" id="GO:0006364">
    <property type="term" value="P:rRNA processing"/>
    <property type="evidence" value="ECO:0007669"/>
    <property type="project" value="UniProtKB-KW"/>
</dbReference>
<feature type="non-terminal residue" evidence="20">
    <location>
        <position position="1"/>
    </location>
</feature>
<evidence type="ECO:0000256" key="10">
    <source>
        <dbReference type="ARBA" id="ARBA00022722"/>
    </source>
</evidence>
<name>A0A932FVX7_UNCTE</name>
<dbReference type="GO" id="GO:0004519">
    <property type="term" value="F:endonuclease activity"/>
    <property type="evidence" value="ECO:0007669"/>
    <property type="project" value="UniProtKB-KW"/>
</dbReference>
<evidence type="ECO:0000256" key="6">
    <source>
        <dbReference type="ARBA" id="ARBA00022490"/>
    </source>
</evidence>
<dbReference type="InterPro" id="IPR048583">
    <property type="entry name" value="RNase_E_G_thioredoxin-like"/>
</dbReference>
<feature type="compositionally biased region" description="Basic and acidic residues" evidence="18">
    <location>
        <begin position="528"/>
        <end position="541"/>
    </location>
</feature>
<reference evidence="20" key="1">
    <citation type="submission" date="2020-07" db="EMBL/GenBank/DDBJ databases">
        <title>Huge and variable diversity of episymbiotic CPR bacteria and DPANN archaea in groundwater ecosystems.</title>
        <authorList>
            <person name="He C.Y."/>
            <person name="Keren R."/>
            <person name="Whittaker M."/>
            <person name="Farag I.F."/>
            <person name="Doudna J."/>
            <person name="Cate J.H.D."/>
            <person name="Banfield J.F."/>
        </authorList>
    </citation>
    <scope>NUCLEOTIDE SEQUENCE</scope>
    <source>
        <strain evidence="20">NC_groundwater_672_Ag_B-0.1um_62_36</strain>
    </source>
</reference>
<dbReference type="PROSITE" id="PS50126">
    <property type="entry name" value="S1"/>
    <property type="match status" value="1"/>
</dbReference>
<dbReference type="GO" id="GO:0046872">
    <property type="term" value="F:metal ion binding"/>
    <property type="evidence" value="ECO:0007669"/>
    <property type="project" value="UniProtKB-KW"/>
</dbReference>
<feature type="domain" description="S1 motif" evidence="19">
    <location>
        <begin position="1"/>
        <end position="75"/>
    </location>
</feature>
<dbReference type="Pfam" id="PF10150">
    <property type="entry name" value="RNase_E_G"/>
    <property type="match status" value="1"/>
</dbReference>
<dbReference type="InterPro" id="IPR003029">
    <property type="entry name" value="S1_domain"/>
</dbReference>
<keyword evidence="12" id="KW-0699">rRNA-binding</keyword>
<accession>A0A932FVX7</accession>
<evidence type="ECO:0000256" key="18">
    <source>
        <dbReference type="SAM" id="MobiDB-lite"/>
    </source>
</evidence>
<evidence type="ECO:0000256" key="12">
    <source>
        <dbReference type="ARBA" id="ARBA00022730"/>
    </source>
</evidence>
<keyword evidence="17" id="KW-0472">Membrane</keyword>
<evidence type="ECO:0000256" key="2">
    <source>
        <dbReference type="ARBA" id="ARBA00004496"/>
    </source>
</evidence>
<comment type="similarity">
    <text evidence="3">Belongs to the RNase E/G family. RNase G subfamily.</text>
</comment>
<comment type="caution">
    <text evidence="20">The sequence shown here is derived from an EMBL/GenBank/DDBJ whole genome shotgun (WGS) entry which is preliminary data.</text>
</comment>
<evidence type="ECO:0000256" key="11">
    <source>
        <dbReference type="ARBA" id="ARBA00022723"/>
    </source>
</evidence>
<evidence type="ECO:0000256" key="17">
    <source>
        <dbReference type="ARBA" id="ARBA00023136"/>
    </source>
</evidence>
<keyword evidence="14" id="KW-0378">Hydrolase</keyword>
<keyword evidence="13" id="KW-0255">Endonuclease</keyword>
<evidence type="ECO:0000256" key="9">
    <source>
        <dbReference type="ARBA" id="ARBA00022694"/>
    </source>
</evidence>
<keyword evidence="10" id="KW-0540">Nuclease</keyword>
<dbReference type="NCBIfam" id="TIGR00757">
    <property type="entry name" value="RNaseEG"/>
    <property type="match status" value="1"/>
</dbReference>
<proteinExistence type="inferred from homology"/>
<dbReference type="Proteomes" id="UP000769766">
    <property type="component" value="Unassembled WGS sequence"/>
</dbReference>
<dbReference type="InterPro" id="IPR004659">
    <property type="entry name" value="RNase_E/G"/>
</dbReference>
<evidence type="ECO:0000256" key="3">
    <source>
        <dbReference type="ARBA" id="ARBA00005663"/>
    </source>
</evidence>
<dbReference type="PANTHER" id="PTHR30001">
    <property type="entry name" value="RIBONUCLEASE"/>
    <property type="match status" value="1"/>
</dbReference>
<dbReference type="Gene3D" id="3.40.1260.20">
    <property type="entry name" value="Ribonuclease E, catalytic domain"/>
    <property type="match status" value="1"/>
</dbReference>
<dbReference type="SUPFAM" id="SSF50249">
    <property type="entry name" value="Nucleic acid-binding proteins"/>
    <property type="match status" value="1"/>
</dbReference>
<gene>
    <name evidence="20" type="ORF">HYY20_02465</name>
</gene>
<keyword evidence="5" id="KW-1003">Cell membrane</keyword>
<keyword evidence="7" id="KW-0997">Cell inner membrane</keyword>
<keyword evidence="6" id="KW-0963">Cytoplasm</keyword>
<evidence type="ECO:0000313" key="21">
    <source>
        <dbReference type="Proteomes" id="UP000769766"/>
    </source>
</evidence>
<dbReference type="InterPro" id="IPR012340">
    <property type="entry name" value="NA-bd_OB-fold"/>
</dbReference>
<dbReference type="AlphaFoldDB" id="A0A932FVX7"/>
<evidence type="ECO:0000256" key="14">
    <source>
        <dbReference type="ARBA" id="ARBA00022801"/>
    </source>
</evidence>
<evidence type="ECO:0000256" key="4">
    <source>
        <dbReference type="ARBA" id="ARBA00017719"/>
    </source>
</evidence>